<accession>A0AB39U212</accession>
<evidence type="ECO:0000256" key="1">
    <source>
        <dbReference type="SAM" id="MobiDB-lite"/>
    </source>
</evidence>
<sequence>MAVKVTLKRGVHDTTNPVDTFDGEDDEYWEENGGKRLKVRRAADGTTKTYAEGQWLTVDGKEREPGLGFA</sequence>
<reference evidence="2" key="1">
    <citation type="submission" date="2023-07" db="EMBL/GenBank/DDBJ databases">
        <title>Novel Phage-like Particles from Mycolicibacterium aichiense.</title>
        <authorList>
            <person name="Saha M.S."/>
            <person name="Roman A."/>
            <person name="Doherty M."/>
            <person name="Shijo M."/>
            <person name="Riddick Z."/>
        </authorList>
    </citation>
    <scope>NUCLEOTIDE SEQUENCE</scope>
</reference>
<organism evidence="2">
    <name type="scientific">Mycolicibacterium phage Alyssa1</name>
    <dbReference type="NCBI Taxonomy" id="3240801"/>
    <lineage>
        <taxon>Viruses</taxon>
        <taxon>Duplodnaviria</taxon>
        <taxon>Heunggongvirae</taxon>
        <taxon>Uroviricota</taxon>
        <taxon>Caudoviricetes</taxon>
    </lineage>
</organism>
<proteinExistence type="predicted"/>
<feature type="region of interest" description="Disordered" evidence="1">
    <location>
        <begin position="1"/>
        <end position="26"/>
    </location>
</feature>
<dbReference type="EMBL" id="OR387110">
    <property type="protein sequence ID" value="XDR06091.1"/>
    <property type="molecule type" value="Genomic_DNA"/>
</dbReference>
<protein>
    <submittedName>
        <fullName evidence="2">Uncharacterized protein</fullName>
    </submittedName>
</protein>
<evidence type="ECO:0000313" key="2">
    <source>
        <dbReference type="EMBL" id="XDR06091.1"/>
    </source>
</evidence>
<name>A0AB39U212_9CAUD</name>